<dbReference type="SUPFAM" id="SSF53756">
    <property type="entry name" value="UDP-Glycosyltransferase/glycogen phosphorylase"/>
    <property type="match status" value="1"/>
</dbReference>
<dbReference type="InterPro" id="IPR028098">
    <property type="entry name" value="Glyco_trans_4-like_N"/>
</dbReference>
<reference evidence="3 4" key="1">
    <citation type="submission" date="2018-03" db="EMBL/GenBank/DDBJ databases">
        <title>Genomic Encyclopedia of Archaeal and Bacterial Type Strains, Phase II (KMG-II): from individual species to whole genera.</title>
        <authorList>
            <person name="Goeker M."/>
        </authorList>
    </citation>
    <scope>NUCLEOTIDE SEQUENCE [LARGE SCALE GENOMIC DNA]</scope>
    <source>
        <strain evidence="3 4">DSM 24859</strain>
    </source>
</reference>
<evidence type="ECO:0000313" key="3">
    <source>
        <dbReference type="EMBL" id="PSL44904.1"/>
    </source>
</evidence>
<dbReference type="Pfam" id="PF00534">
    <property type="entry name" value="Glycos_transf_1"/>
    <property type="match status" value="1"/>
</dbReference>
<dbReference type="PANTHER" id="PTHR45947">
    <property type="entry name" value="SULFOQUINOVOSYL TRANSFERASE SQD2"/>
    <property type="match status" value="1"/>
</dbReference>
<feature type="domain" description="Glycosyltransferase subfamily 4-like N-terminal" evidence="2">
    <location>
        <begin position="24"/>
        <end position="161"/>
    </location>
</feature>
<dbReference type="EMBL" id="PYAW01000005">
    <property type="protein sequence ID" value="PSL44904.1"/>
    <property type="molecule type" value="Genomic_DNA"/>
</dbReference>
<dbReference type="RefSeq" id="WP_106530330.1">
    <property type="nucleotide sequence ID" value="NZ_PYAW01000005.1"/>
</dbReference>
<keyword evidence="3" id="KW-0808">Transferase</keyword>
<gene>
    <name evidence="3" type="ORF">CLV51_105277</name>
</gene>
<protein>
    <submittedName>
        <fullName evidence="3">Glycosyltransferase involved in cell wall biosynthesis</fullName>
    </submittedName>
</protein>
<name>A0A2P8HFD2_CHINA</name>
<dbReference type="InterPro" id="IPR001296">
    <property type="entry name" value="Glyco_trans_1"/>
</dbReference>
<dbReference type="InterPro" id="IPR050194">
    <property type="entry name" value="Glycosyltransferase_grp1"/>
</dbReference>
<dbReference type="OrthoDB" id="9790710at2"/>
<dbReference type="GO" id="GO:0016757">
    <property type="term" value="F:glycosyltransferase activity"/>
    <property type="evidence" value="ECO:0007669"/>
    <property type="project" value="InterPro"/>
</dbReference>
<dbReference type="PANTHER" id="PTHR45947:SF3">
    <property type="entry name" value="SULFOQUINOVOSYL TRANSFERASE SQD2"/>
    <property type="match status" value="1"/>
</dbReference>
<dbReference type="CDD" id="cd03808">
    <property type="entry name" value="GT4_CapM-like"/>
    <property type="match status" value="1"/>
</dbReference>
<sequence>MEHKKIKLLRVSTIPHSLHLLLRGQIRYMKDNGMEVYMASTTGPEVNTLMKNEGAPHYHVPLSRSLNPLQDLKALYHMVKLIRKIKPDIVHSHSPKAGTIGMLAAYICRVPLKMHTVAGLPLMESQGMKRKLLVTVEKLTYRFADWILPNSMELEKYIIENKLAHNSNKLKVLGKGSSNGIDLSYYSKTPAVMQSAQAFKEKYNIADEEVVLCFVGRLAFYKGINELVAAFEILTQKYNKLRLVLVGPAEDINPLNKETIALMNDLPGIISTGHQDDIRPYLAAADIFVFPSYREGFPQSLMQACAMGLPCITTDINGCNEMVFNGVNGSLIPAKHVAAIVDACEVLIADKTKRLQLGKNSRAYIEDNFEQQQFWHKVNSFYIKHLNTQS</sequence>
<organism evidence="3 4">
    <name type="scientific">Chitinophaga niastensis</name>
    <dbReference type="NCBI Taxonomy" id="536980"/>
    <lineage>
        <taxon>Bacteria</taxon>
        <taxon>Pseudomonadati</taxon>
        <taxon>Bacteroidota</taxon>
        <taxon>Chitinophagia</taxon>
        <taxon>Chitinophagales</taxon>
        <taxon>Chitinophagaceae</taxon>
        <taxon>Chitinophaga</taxon>
    </lineage>
</organism>
<dbReference type="AlphaFoldDB" id="A0A2P8HFD2"/>
<evidence type="ECO:0000259" key="1">
    <source>
        <dbReference type="Pfam" id="PF00534"/>
    </source>
</evidence>
<dbReference type="Gene3D" id="3.40.50.2000">
    <property type="entry name" value="Glycogen Phosphorylase B"/>
    <property type="match status" value="2"/>
</dbReference>
<evidence type="ECO:0000259" key="2">
    <source>
        <dbReference type="Pfam" id="PF13579"/>
    </source>
</evidence>
<dbReference type="Proteomes" id="UP000240971">
    <property type="component" value="Unassembled WGS sequence"/>
</dbReference>
<evidence type="ECO:0000313" key="4">
    <source>
        <dbReference type="Proteomes" id="UP000240971"/>
    </source>
</evidence>
<proteinExistence type="predicted"/>
<feature type="domain" description="Glycosyl transferase family 1" evidence="1">
    <location>
        <begin position="198"/>
        <end position="362"/>
    </location>
</feature>
<dbReference type="Pfam" id="PF13579">
    <property type="entry name" value="Glyco_trans_4_4"/>
    <property type="match status" value="1"/>
</dbReference>
<comment type="caution">
    <text evidence="3">The sequence shown here is derived from an EMBL/GenBank/DDBJ whole genome shotgun (WGS) entry which is preliminary data.</text>
</comment>
<keyword evidence="4" id="KW-1185">Reference proteome</keyword>
<accession>A0A2P8HFD2</accession>